<dbReference type="Proteomes" id="UP001258017">
    <property type="component" value="Unassembled WGS sequence"/>
</dbReference>
<name>A0AAD9RQW5_9HYME</name>
<accession>A0AAD9RQW5</accession>
<evidence type="ECO:0000256" key="4">
    <source>
        <dbReference type="ARBA" id="ARBA00023242"/>
    </source>
</evidence>
<dbReference type="InterPro" id="IPR042533">
    <property type="entry name" value="Nucleoporin_Nup155_C_1"/>
</dbReference>
<dbReference type="InterPro" id="IPR001680">
    <property type="entry name" value="WD40_rpt"/>
</dbReference>
<evidence type="ECO:0000313" key="9">
    <source>
        <dbReference type="Proteomes" id="UP001258017"/>
    </source>
</evidence>
<dbReference type="InterPro" id="IPR007187">
    <property type="entry name" value="Nucleoporin_Nup133/Nup155_C"/>
</dbReference>
<dbReference type="PANTHER" id="PTHR10350">
    <property type="entry name" value="NUCLEAR PORE COMPLEX PROTEIN NUP155"/>
    <property type="match status" value="1"/>
</dbReference>
<feature type="repeat" description="WD" evidence="5">
    <location>
        <begin position="258"/>
        <end position="299"/>
    </location>
</feature>
<evidence type="ECO:0000256" key="3">
    <source>
        <dbReference type="ARBA" id="ARBA00022448"/>
    </source>
</evidence>
<comment type="subcellular location">
    <subcellularLocation>
        <location evidence="1">Nucleus</location>
    </subcellularLocation>
</comment>
<evidence type="ECO:0000256" key="1">
    <source>
        <dbReference type="ARBA" id="ARBA00004123"/>
    </source>
</evidence>
<reference evidence="8" key="2">
    <citation type="journal article" date="2023" name="Commun. Biol.">
        <title>Intrasexual cuticular hydrocarbon dimorphism in a wasp sheds light on hydrocarbon biosynthesis genes in Hymenoptera.</title>
        <authorList>
            <person name="Moris V.C."/>
            <person name="Podsiadlowski L."/>
            <person name="Martin S."/>
            <person name="Oeyen J.P."/>
            <person name="Donath A."/>
            <person name="Petersen M."/>
            <person name="Wilbrandt J."/>
            <person name="Misof B."/>
            <person name="Liedtke D."/>
            <person name="Thamm M."/>
            <person name="Scheiner R."/>
            <person name="Schmitt T."/>
            <person name="Niehuis O."/>
        </authorList>
    </citation>
    <scope>NUCLEOTIDE SEQUENCE</scope>
    <source>
        <strain evidence="8">GBR_01_08_01A</strain>
    </source>
</reference>
<evidence type="ECO:0000313" key="8">
    <source>
        <dbReference type="EMBL" id="KAK2583656.1"/>
    </source>
</evidence>
<feature type="domain" description="Nucleoporin Nup133/Nup155-like C-terminal" evidence="6">
    <location>
        <begin position="615"/>
        <end position="1288"/>
    </location>
</feature>
<dbReference type="SUPFAM" id="SSF50978">
    <property type="entry name" value="WD40 repeat-like"/>
    <property type="match status" value="1"/>
</dbReference>
<evidence type="ECO:0000259" key="7">
    <source>
        <dbReference type="Pfam" id="PF08801"/>
    </source>
</evidence>
<protein>
    <recommendedName>
        <fullName evidence="10">Nuclear pore complex protein Nup155</fullName>
    </recommendedName>
</protein>
<proteinExistence type="inferred from homology"/>
<evidence type="ECO:0000259" key="6">
    <source>
        <dbReference type="Pfam" id="PF03177"/>
    </source>
</evidence>
<keyword evidence="5" id="KW-0853">WD repeat</keyword>
<dbReference type="Gene3D" id="1.20.120.1880">
    <property type="entry name" value="Nucleoporin, helical C-terminal domain"/>
    <property type="match status" value="1"/>
</dbReference>
<dbReference type="Pfam" id="PF03177">
    <property type="entry name" value="Nucleoporin_C"/>
    <property type="match status" value="1"/>
</dbReference>
<dbReference type="Gene3D" id="1.25.40.450">
    <property type="entry name" value="Nucleoporin, helical domain, N-terminal subdomain"/>
    <property type="match status" value="1"/>
</dbReference>
<dbReference type="PANTHER" id="PTHR10350:SF6">
    <property type="entry name" value="NUCLEAR PORE COMPLEX PROTEIN NUP155"/>
    <property type="match status" value="1"/>
</dbReference>
<dbReference type="GO" id="GO:0044611">
    <property type="term" value="C:nuclear pore inner ring"/>
    <property type="evidence" value="ECO:0007669"/>
    <property type="project" value="TreeGrafter"/>
</dbReference>
<feature type="domain" description="Nucleoporin Nup133/Nup155-like N-terminal" evidence="7">
    <location>
        <begin position="78"/>
        <end position="488"/>
    </location>
</feature>
<evidence type="ECO:0008006" key="10">
    <source>
        <dbReference type="Google" id="ProtNLM"/>
    </source>
</evidence>
<dbReference type="EMBL" id="JAIFRP010000030">
    <property type="protein sequence ID" value="KAK2583656.1"/>
    <property type="molecule type" value="Genomic_DNA"/>
</dbReference>
<dbReference type="GO" id="GO:0017056">
    <property type="term" value="F:structural constituent of nuclear pore"/>
    <property type="evidence" value="ECO:0007669"/>
    <property type="project" value="InterPro"/>
</dbReference>
<keyword evidence="9" id="KW-1185">Reference proteome</keyword>
<dbReference type="FunFam" id="1.25.40.440:FF:000001">
    <property type="entry name" value="Nuclear pore complex subunit"/>
    <property type="match status" value="1"/>
</dbReference>
<reference evidence="8" key="1">
    <citation type="submission" date="2021-08" db="EMBL/GenBank/DDBJ databases">
        <authorList>
            <person name="Misof B."/>
            <person name="Oliver O."/>
            <person name="Podsiadlowski L."/>
            <person name="Donath A."/>
            <person name="Peters R."/>
            <person name="Mayer C."/>
            <person name="Rust J."/>
            <person name="Gunkel S."/>
            <person name="Lesny P."/>
            <person name="Martin S."/>
            <person name="Oeyen J.P."/>
            <person name="Petersen M."/>
            <person name="Panagiotis P."/>
            <person name="Wilbrandt J."/>
            <person name="Tanja T."/>
        </authorList>
    </citation>
    <scope>NUCLEOTIDE SEQUENCE</scope>
    <source>
        <strain evidence="8">GBR_01_08_01A</strain>
        <tissue evidence="8">Thorax + abdomen</tissue>
    </source>
</reference>
<organism evidence="8 9">
    <name type="scientific">Odynerus spinipes</name>
    <dbReference type="NCBI Taxonomy" id="1348599"/>
    <lineage>
        <taxon>Eukaryota</taxon>
        <taxon>Metazoa</taxon>
        <taxon>Ecdysozoa</taxon>
        <taxon>Arthropoda</taxon>
        <taxon>Hexapoda</taxon>
        <taxon>Insecta</taxon>
        <taxon>Pterygota</taxon>
        <taxon>Neoptera</taxon>
        <taxon>Endopterygota</taxon>
        <taxon>Hymenoptera</taxon>
        <taxon>Apocrita</taxon>
        <taxon>Aculeata</taxon>
        <taxon>Vespoidea</taxon>
        <taxon>Vespidae</taxon>
        <taxon>Eumeninae</taxon>
        <taxon>Odynerus</taxon>
    </lineage>
</organism>
<evidence type="ECO:0000256" key="5">
    <source>
        <dbReference type="PROSITE-ProRule" id="PRU00221"/>
    </source>
</evidence>
<dbReference type="GO" id="GO:0006606">
    <property type="term" value="P:protein import into nucleus"/>
    <property type="evidence" value="ECO:0007669"/>
    <property type="project" value="TreeGrafter"/>
</dbReference>
<dbReference type="InterPro" id="IPR004870">
    <property type="entry name" value="Nucleoporin_Nup155"/>
</dbReference>
<dbReference type="InterPro" id="IPR042538">
    <property type="entry name" value="Nucleoporin_Nup155_C_3"/>
</dbReference>
<dbReference type="PROSITE" id="PS50082">
    <property type="entry name" value="WD_REPEATS_2"/>
    <property type="match status" value="1"/>
</dbReference>
<dbReference type="InterPro" id="IPR036322">
    <property type="entry name" value="WD40_repeat_dom_sf"/>
</dbReference>
<comment type="similarity">
    <text evidence="2">Belongs to the non-repetitive/WGA-negative nucleoporin family.</text>
</comment>
<gene>
    <name evidence="8" type="ORF">KPH14_009591</name>
</gene>
<sequence length="1327" mass="148645">MTLTEMEPLKIHLDALEMAGKMVDKHITVDSNFPSLINLMRYNIQGGPTVSGLDDHDYPSLNGSSISLTNINQMKIHSKIPLPSEVMEHFGHMQCHCMMGLFTEISKAWLTIDSDIYVWSYENEADVAYFDGLNETIISVGLAKPKPGIFQTYVKYLLILTTTVEITILGVILTDSSDGTSTEMQLVPEPIFTVTTDGIGITTIANTNSGRIFLGGRDGSLFEICYQAESSWFGKRCKKVNHSEGPLSFLVPSFVTMALSEEEAIIQISIDDSRNILYTLGDKGTITVWDIDNGGASKVTSLSQALIVQNTVHVVKTLDSNNFRPLVSISAITEYESIHLNLVVVAATGTRFYFSCTSPSNPTTRPQGLQLIHVRLPPGYAANAPVTRPKKVQMAHYRKGSLILVCGGDTESAWCLSNDAYPFTNYLAETQSILPLDSPVWAMAEIIGEPAIQIERQSNAQGEPPLLVRQHMEPPRKFIFLTTQGAIILIQVRPVDILRQLLLEQRGPDTESVRAYFQSQSPEQACATCLILATLETSQNAQLAEWATRAFFLYGGQKVSGIVPAIDMHNNFPNIHTGDIRTSTPRVKIFDSRSQAYRQHPQMGLNADITLQQFSAKHGGLYLYVGRILRPIWNMRCIKQETVNNKTQISSTIPPNQIRWILSHLQALRSFLNKNTHITKQHNSMRSVTDDFETILPNFIKDPMVEERNSLDALKIFITHACEVLGLWEILCENQLNNIINCLSKDQISQFSTATFRDLILIGHEISSLLIIHLIDSYLGDNASVDAVSSRLREVCPNLYRSEDAICSKANEIILKAKSCTNPEEKQCYLQSALKLCKEVAPRLNLSAVCQQFVACQFYTGVLELCLCCAERVDPHNAALHYYKNNEPVEDQEGNLAYLKRLEIYKEFTAMLDHLYNQSMSSPLTPSVPSKPGPALQNTSALPITPAKETLRAIINDALHSSCEILHTAVYTWMIERELHGELVALAAPTLEAYLTRVNAPELLWQFYERNKNHAAAAKILDSLASKPSSDISLAQRVEYLAHAVVCMRSDQAGYAPYLGIFLRELEDKLEVARIQQQILDTICSQQHAFDPMIVRDAKLKLNFSLLDITELYEEYAEPLQLLEGKLAIIHCSGHQDAMLIQGIWTNIINNELKNSVAASPEDKMAILMTKIKLLGQEYSGSPHCFPIDFLIKQLEIKACRLGASNNSIITGFLQLGVSMEDLLDYYDKMIGKNTRTWLNKGNEFHLIESTANLVNYFITNSNITNNVIRRKIVTKCQDVISKCLTTLFSKPNSEELIAKLRPQAYPINPKSYFLWKNAMAKDKYHE</sequence>
<dbReference type="InterPro" id="IPR042537">
    <property type="entry name" value="Nucleoporin_Nup155_C_2"/>
</dbReference>
<dbReference type="Gene3D" id="1.20.58.1780">
    <property type="match status" value="1"/>
</dbReference>
<evidence type="ECO:0000256" key="2">
    <source>
        <dbReference type="ARBA" id="ARBA00007373"/>
    </source>
</evidence>
<dbReference type="GO" id="GO:0036228">
    <property type="term" value="P:protein localization to nuclear inner membrane"/>
    <property type="evidence" value="ECO:0007669"/>
    <property type="project" value="TreeGrafter"/>
</dbReference>
<dbReference type="GO" id="GO:0000972">
    <property type="term" value="P:transcription-dependent tethering of RNA polymerase II gene DNA at nuclear periphery"/>
    <property type="evidence" value="ECO:0007669"/>
    <property type="project" value="TreeGrafter"/>
</dbReference>
<dbReference type="GO" id="GO:0006405">
    <property type="term" value="P:RNA export from nucleus"/>
    <property type="evidence" value="ECO:0007669"/>
    <property type="project" value="TreeGrafter"/>
</dbReference>
<dbReference type="Gene3D" id="1.25.40.440">
    <property type="entry name" value="Nucleoporin, helical domain, central subdomain"/>
    <property type="match status" value="1"/>
</dbReference>
<dbReference type="Pfam" id="PF08801">
    <property type="entry name" value="Nucleoporin_N"/>
    <property type="match status" value="1"/>
</dbReference>
<comment type="caution">
    <text evidence="8">The sequence shown here is derived from an EMBL/GenBank/DDBJ whole genome shotgun (WGS) entry which is preliminary data.</text>
</comment>
<keyword evidence="4" id="KW-0539">Nucleus</keyword>
<keyword evidence="3" id="KW-0813">Transport</keyword>
<dbReference type="InterPro" id="IPR014908">
    <property type="entry name" value="Nucleoporin_Nup133/Nup155_N"/>
</dbReference>